<organism evidence="1 2">
    <name type="scientific">Cryptococcus amylolentus CBS 6039</name>
    <dbReference type="NCBI Taxonomy" id="1295533"/>
    <lineage>
        <taxon>Eukaryota</taxon>
        <taxon>Fungi</taxon>
        <taxon>Dikarya</taxon>
        <taxon>Basidiomycota</taxon>
        <taxon>Agaricomycotina</taxon>
        <taxon>Tremellomycetes</taxon>
        <taxon>Tremellales</taxon>
        <taxon>Cryptococcaceae</taxon>
        <taxon>Cryptococcus</taxon>
    </lineage>
</organism>
<dbReference type="GeneID" id="30152533"/>
<protein>
    <submittedName>
        <fullName evidence="1">Uncharacterized protein</fullName>
    </submittedName>
</protein>
<gene>
    <name evidence="1" type="ORF">L202_01224</name>
</gene>
<dbReference type="EMBL" id="AWGJ01000002">
    <property type="protein sequence ID" value="ODN82992.1"/>
    <property type="molecule type" value="Genomic_DNA"/>
</dbReference>
<reference evidence="1 2" key="1">
    <citation type="submission" date="2016-06" db="EMBL/GenBank/DDBJ databases">
        <title>Evolution of pathogenesis and genome organization in the Tremellales.</title>
        <authorList>
            <person name="Cuomo C."/>
            <person name="Litvintseva A."/>
            <person name="Heitman J."/>
            <person name="Chen Y."/>
            <person name="Sun S."/>
            <person name="Springer D."/>
            <person name="Dromer F."/>
            <person name="Young S."/>
            <person name="Zeng Q."/>
            <person name="Chapman S."/>
            <person name="Gujja S."/>
            <person name="Saif S."/>
            <person name="Birren B."/>
        </authorList>
    </citation>
    <scope>NUCLEOTIDE SEQUENCE [LARGE SCALE GENOMIC DNA]</scope>
    <source>
        <strain evidence="1 2">CBS 6039</strain>
    </source>
</reference>
<evidence type="ECO:0000313" key="2">
    <source>
        <dbReference type="Proteomes" id="UP000094065"/>
    </source>
</evidence>
<sequence length="133" mass="15181">MPAFHLRVRAGTTKSLVEDLVFCESRMLGRRFYDVWCLVLLERNLARLCYLRPSRCGCGTSEVFWPHKTRCHSILSRGWRAMVALLVRKIKGWWMERAGLDCGECLRVACDWWSIGDKCASGGIPGCDRQAGL</sequence>
<accession>A0A1E3I331</accession>
<dbReference type="RefSeq" id="XP_018996992.1">
    <property type="nucleotide sequence ID" value="XM_019134565.1"/>
</dbReference>
<name>A0A1E3I331_9TREE</name>
<proteinExistence type="predicted"/>
<comment type="caution">
    <text evidence="1">The sequence shown here is derived from an EMBL/GenBank/DDBJ whole genome shotgun (WGS) entry which is preliminary data.</text>
</comment>
<dbReference type="Proteomes" id="UP000094065">
    <property type="component" value="Unassembled WGS sequence"/>
</dbReference>
<keyword evidence="2" id="KW-1185">Reference proteome</keyword>
<evidence type="ECO:0000313" key="1">
    <source>
        <dbReference type="EMBL" id="ODN82992.1"/>
    </source>
</evidence>
<dbReference type="AlphaFoldDB" id="A0A1E3I331"/>